<sequence length="253" mass="27797">MKLKAAFKFEIRDFLTTVFSVYGVMMLINIIAIVVQLASKNNFKTNMTLNGAEIILIVTVFIIAAGDFRENFQMLMQNGVSRKTIFISKAGTGLMFALILSIADRLFIFLSRIISDLAGVTKSTESVWIQIYPEFADKHNAVWSFIAFAAVGAAVYICSYMLGTVLSGLIYRLGKGGRTALAIALPVTAFVLVPLLLEIFWETAFVRWLIHTLVTILGLGKGIPYPAAATFTVLSCILGAASWLIIRRAVPKD</sequence>
<dbReference type="Proteomes" id="UP000245412">
    <property type="component" value="Unassembled WGS sequence"/>
</dbReference>
<evidence type="ECO:0000313" key="2">
    <source>
        <dbReference type="EMBL" id="PWJ73453.1"/>
    </source>
</evidence>
<reference evidence="2 3" key="1">
    <citation type="submission" date="2018-05" db="EMBL/GenBank/DDBJ databases">
        <authorList>
            <person name="Goeker M."/>
            <person name="Huntemann M."/>
            <person name="Clum A."/>
            <person name="Pillay M."/>
            <person name="Palaniappan K."/>
            <person name="Varghese N."/>
            <person name="Mikhailova N."/>
            <person name="Stamatis D."/>
            <person name="Reddy T."/>
            <person name="Daum C."/>
            <person name="Shapiro N."/>
            <person name="Ivanova N."/>
            <person name="Kyrpides N."/>
            <person name="Woyke T."/>
        </authorList>
    </citation>
    <scope>NUCLEOTIDE SEQUENCE [LARGE SCALE GENOMIC DNA]</scope>
    <source>
        <strain evidence="2 3">DSM 26524</strain>
    </source>
</reference>
<feature type="transmembrane region" description="Helical" evidence="1">
    <location>
        <begin position="181"/>
        <end position="201"/>
    </location>
</feature>
<evidence type="ECO:0000256" key="1">
    <source>
        <dbReference type="SAM" id="Phobius"/>
    </source>
</evidence>
<keyword evidence="1" id="KW-0812">Transmembrane</keyword>
<feature type="transmembrane region" description="Helical" evidence="1">
    <location>
        <begin position="47"/>
        <end position="65"/>
    </location>
</feature>
<keyword evidence="3" id="KW-1185">Reference proteome</keyword>
<name>A0AB73T0Q8_9FIRM</name>
<keyword evidence="1" id="KW-1133">Transmembrane helix</keyword>
<organism evidence="2 3">
    <name type="scientific">Murimonas intestini</name>
    <dbReference type="NCBI Taxonomy" id="1337051"/>
    <lineage>
        <taxon>Bacteria</taxon>
        <taxon>Bacillati</taxon>
        <taxon>Bacillota</taxon>
        <taxon>Clostridia</taxon>
        <taxon>Lachnospirales</taxon>
        <taxon>Lachnospiraceae</taxon>
        <taxon>Murimonas</taxon>
    </lineage>
</organism>
<dbReference type="AlphaFoldDB" id="A0AB73T0Q8"/>
<dbReference type="RefSeq" id="WP_109747640.1">
    <property type="nucleotide sequence ID" value="NZ_JANKBI010000013.1"/>
</dbReference>
<comment type="caution">
    <text evidence="2">The sequence shown here is derived from an EMBL/GenBank/DDBJ whole genome shotgun (WGS) entry which is preliminary data.</text>
</comment>
<evidence type="ECO:0000313" key="3">
    <source>
        <dbReference type="Proteomes" id="UP000245412"/>
    </source>
</evidence>
<protein>
    <recommendedName>
        <fullName evidence="4">ABC transporter permease</fullName>
    </recommendedName>
</protein>
<evidence type="ECO:0008006" key="4">
    <source>
        <dbReference type="Google" id="ProtNLM"/>
    </source>
</evidence>
<feature type="transmembrane region" description="Helical" evidence="1">
    <location>
        <begin position="86"/>
        <end position="108"/>
    </location>
</feature>
<gene>
    <name evidence="2" type="ORF">C7383_11227</name>
</gene>
<dbReference type="EMBL" id="QGGY01000012">
    <property type="protein sequence ID" value="PWJ73453.1"/>
    <property type="molecule type" value="Genomic_DNA"/>
</dbReference>
<proteinExistence type="predicted"/>
<accession>A0AB73T0Q8</accession>
<feature type="transmembrane region" description="Helical" evidence="1">
    <location>
        <begin position="12"/>
        <end position="35"/>
    </location>
</feature>
<feature type="transmembrane region" description="Helical" evidence="1">
    <location>
        <begin position="142"/>
        <end position="169"/>
    </location>
</feature>
<feature type="transmembrane region" description="Helical" evidence="1">
    <location>
        <begin position="223"/>
        <end position="246"/>
    </location>
</feature>
<keyword evidence="1" id="KW-0472">Membrane</keyword>